<evidence type="ECO:0000313" key="2">
    <source>
        <dbReference type="Proteomes" id="UP000005551"/>
    </source>
</evidence>
<dbReference type="Proteomes" id="UP000005551">
    <property type="component" value="Unassembled WGS sequence"/>
</dbReference>
<dbReference type="InterPro" id="IPR050708">
    <property type="entry name" value="T6SS_VgrG/RHS"/>
</dbReference>
<dbReference type="OrthoDB" id="667524at2"/>
<reference evidence="1 2" key="1">
    <citation type="submission" date="2012-05" db="EMBL/GenBank/DDBJ databases">
        <title>Genome sequence of Nitritalea halalkaliphila LW7.</title>
        <authorList>
            <person name="Jangir P.K."/>
            <person name="Singh A."/>
            <person name="Shivaji S."/>
            <person name="Sharma R."/>
        </authorList>
    </citation>
    <scope>NUCLEOTIDE SEQUENCE [LARGE SCALE GENOMIC DNA]</scope>
    <source>
        <strain evidence="1 2">LW7</strain>
    </source>
</reference>
<proteinExistence type="predicted"/>
<dbReference type="Gene3D" id="2.180.10.10">
    <property type="entry name" value="RHS repeat-associated core"/>
    <property type="match status" value="1"/>
</dbReference>
<protein>
    <submittedName>
        <fullName evidence="1">RHS repeat-associated core domain-containing protein</fullName>
    </submittedName>
</protein>
<evidence type="ECO:0000313" key="1">
    <source>
        <dbReference type="EMBL" id="EIM72285.1"/>
    </source>
</evidence>
<sequence length="304" mass="31850">MGCLKLIYRQEEPRRLKVSWNRNDTENPCTGVENYLYNGKELIDDLNLNFYDYGARMYDPAIGRWSVIDPLSEQMRRHSPYNYAFNNPIRFIDPDGMAPRDCCPGMGSSLSRSLLSEKVQGKVSAANVNSSNMLNVSMGLQAFGAGGSMQLGPLNLGAGASVGNVSGTSTSSGNGGVQSSLIQLDGSASISGVAGVSGNLDVGTANLGSSNGQMVGDAKLYDGGFGVGIGAGVGDKDGSQGVSADGNYNVGLKTKIGIFSAEVSTNLKAVGSYFSSVVDIAATVIGDMVNEMIKPEVNVPEERR</sequence>
<organism evidence="1 2">
    <name type="scientific">Nitritalea halalkaliphila LW7</name>
    <dbReference type="NCBI Taxonomy" id="1189621"/>
    <lineage>
        <taxon>Bacteria</taxon>
        <taxon>Pseudomonadati</taxon>
        <taxon>Bacteroidota</taxon>
        <taxon>Cytophagia</taxon>
        <taxon>Cytophagales</taxon>
        <taxon>Cyclobacteriaceae</taxon>
        <taxon>Nitritalea</taxon>
    </lineage>
</organism>
<dbReference type="PATRIC" id="fig|1189621.3.peg.4132"/>
<keyword evidence="2" id="KW-1185">Reference proteome</keyword>
<dbReference type="PANTHER" id="PTHR32305:SF15">
    <property type="entry name" value="PROTEIN RHSA-RELATED"/>
    <property type="match status" value="1"/>
</dbReference>
<dbReference type="EMBL" id="AJYA01000093">
    <property type="protein sequence ID" value="EIM72285.1"/>
    <property type="molecule type" value="Genomic_DNA"/>
</dbReference>
<dbReference type="PANTHER" id="PTHR32305">
    <property type="match status" value="1"/>
</dbReference>
<accession>I5BRT3</accession>
<dbReference type="STRING" id="1189621.A3SI_19907"/>
<comment type="caution">
    <text evidence="1">The sequence shown here is derived from an EMBL/GenBank/DDBJ whole genome shotgun (WGS) entry which is preliminary data.</text>
</comment>
<gene>
    <name evidence="1" type="ORF">A3SI_19907</name>
</gene>
<dbReference type="InterPro" id="IPR022385">
    <property type="entry name" value="Rhs_assc_core"/>
</dbReference>
<name>I5BRT3_9BACT</name>
<dbReference type="AlphaFoldDB" id="I5BRT3"/>
<dbReference type="NCBIfam" id="TIGR03696">
    <property type="entry name" value="Rhs_assc_core"/>
    <property type="match status" value="1"/>
</dbReference>